<protein>
    <submittedName>
        <fullName evidence="1">Uncharacterized protein</fullName>
    </submittedName>
</protein>
<evidence type="ECO:0000313" key="2">
    <source>
        <dbReference type="Proteomes" id="UP000306319"/>
    </source>
</evidence>
<comment type="caution">
    <text evidence="1">The sequence shown here is derived from an EMBL/GenBank/DDBJ whole genome shotgun (WGS) entry which is preliminary data.</text>
</comment>
<proteinExistence type="predicted"/>
<organism evidence="1 2">
    <name type="scientific">Lepagella muris</name>
    <dbReference type="NCBI Taxonomy" id="3032870"/>
    <lineage>
        <taxon>Bacteria</taxon>
        <taxon>Pseudomonadati</taxon>
        <taxon>Bacteroidota</taxon>
        <taxon>Bacteroidia</taxon>
        <taxon>Bacteroidales</taxon>
        <taxon>Muribaculaceae</taxon>
        <taxon>Lepagella</taxon>
    </lineage>
</organism>
<accession>A0AC61RJC4</accession>
<dbReference type="Proteomes" id="UP000306319">
    <property type="component" value="Unassembled WGS sequence"/>
</dbReference>
<dbReference type="EMBL" id="SRYB01000024">
    <property type="protein sequence ID" value="TGY77472.1"/>
    <property type="molecule type" value="Genomic_DNA"/>
</dbReference>
<reference evidence="1" key="1">
    <citation type="submission" date="2019-04" db="EMBL/GenBank/DDBJ databases">
        <title>Microbes associate with the intestines of laboratory mice.</title>
        <authorList>
            <person name="Navarre W."/>
            <person name="Wong E."/>
            <person name="Huang K."/>
            <person name="Tropini C."/>
            <person name="Ng K."/>
            <person name="Yu B."/>
        </authorList>
    </citation>
    <scope>NUCLEOTIDE SEQUENCE</scope>
    <source>
        <strain evidence="1">NM04_E33</strain>
    </source>
</reference>
<evidence type="ECO:0000313" key="1">
    <source>
        <dbReference type="EMBL" id="TGY77472.1"/>
    </source>
</evidence>
<gene>
    <name evidence="1" type="ORF">E5331_14290</name>
</gene>
<name>A0AC61RJC4_9BACT</name>
<keyword evidence="2" id="KW-1185">Reference proteome</keyword>
<sequence length="328" mass="37184">MSIKKSITENPLAIFIKMIPTMVDEFWRFAKGNARCGNSGNRDKMLTEILMLTHALEKGFSLPNMRKSFGKEKASKLSVLIEKYISSYGYTADLIVPISLMKKYMEFHKENGINSKELDLISDRIQRITEKYKEICFDKAGSIDKTKEEMLTVAKGDFKTLATGRYSIRNFDKTPVAIESINEAIEIAKKSPSACNRQSYRVHVFEGENKNHILKLQGGANSFSECVDKVILITADLHRYYTREPHLGYVDGSLFAMSLMYALTYLGIGSIPLTLGIKTKNLKRIHTEFDIPENEIPVLLIAVGNYTDSFKVARSERNGITSFTTYHK</sequence>